<dbReference type="CDD" id="cd09742">
    <property type="entry name" value="Csm6_III-A"/>
    <property type="match status" value="1"/>
</dbReference>
<organism evidence="2 3">
    <name type="scientific">Aerosakkonema funiforme FACHB-1375</name>
    <dbReference type="NCBI Taxonomy" id="2949571"/>
    <lineage>
        <taxon>Bacteria</taxon>
        <taxon>Bacillati</taxon>
        <taxon>Cyanobacteriota</taxon>
        <taxon>Cyanophyceae</taxon>
        <taxon>Oscillatoriophycideae</taxon>
        <taxon>Aerosakkonematales</taxon>
        <taxon>Aerosakkonemataceae</taxon>
        <taxon>Aerosakkonema</taxon>
    </lineage>
</organism>
<dbReference type="Gene3D" id="3.40.50.10770">
    <property type="entry name" value="Hypothetical protein VC1899 like domain (Restriction endonuclease-like)"/>
    <property type="match status" value="1"/>
</dbReference>
<dbReference type="Proteomes" id="UP000641646">
    <property type="component" value="Unassembled WGS sequence"/>
</dbReference>
<accession>A0A926VEN6</accession>
<evidence type="ECO:0000313" key="3">
    <source>
        <dbReference type="Proteomes" id="UP000641646"/>
    </source>
</evidence>
<dbReference type="Gene3D" id="1.10.196.30">
    <property type="match status" value="1"/>
</dbReference>
<proteinExistence type="predicted"/>
<reference evidence="2" key="2">
    <citation type="submission" date="2020-08" db="EMBL/GenBank/DDBJ databases">
        <authorList>
            <person name="Chen M."/>
            <person name="Teng W."/>
            <person name="Zhao L."/>
            <person name="Hu C."/>
            <person name="Zhou Y."/>
            <person name="Han B."/>
            <person name="Song L."/>
            <person name="Shu W."/>
        </authorList>
    </citation>
    <scope>NUCLEOTIDE SEQUENCE</scope>
    <source>
        <strain evidence="2">FACHB-1375</strain>
    </source>
</reference>
<sequence>MRRIVISTIGTSLLTNQINRANSDEKDWYNLLRDNANLSLANTPYEVLTIIETLVERAKQKLKQSQVKTIRLASAELNGIYGLYQEKLSEGKQDIHWLIATDTAQGQKTAEIVRSFLGDNEFNVNIYVPPGLSTASSRAFADGIDNLITWMQETIPSFKENGYQVSFNLVGSFKSLQGYLNTIGMFYADEIIYIFEGQNSDLITIPRLPITIDTSTIQPYKLPLALMDAGTEIAVDDEKILGIPESLVFDDGQEMTLSTWGKLVWTQSKDELLSQELLPFPHLEYKDSFYRDYEKTKTNQKERVKLQEILAKVSCLLEKSKGDTSILKGEGGVQYDKYTNKGDMAHFRVTQGLRISCTSSNGKILLHRYGKEPDVNNNPY</sequence>
<dbReference type="AlphaFoldDB" id="A0A926VEN6"/>
<dbReference type="RefSeq" id="WP_190465205.1">
    <property type="nucleotide sequence ID" value="NZ_JACJPW010000036.1"/>
</dbReference>
<evidence type="ECO:0000313" key="2">
    <source>
        <dbReference type="EMBL" id="MBD2182389.1"/>
    </source>
</evidence>
<dbReference type="EMBL" id="JACJPW010000036">
    <property type="protein sequence ID" value="MBD2182389.1"/>
    <property type="molecule type" value="Genomic_DNA"/>
</dbReference>
<feature type="domain" description="CRISPR system ring nuclease SSO1393-like" evidence="1">
    <location>
        <begin position="72"/>
        <end position="208"/>
    </location>
</feature>
<gene>
    <name evidence="2" type="ORF">H6G03_15010</name>
</gene>
<name>A0A926VEN6_9CYAN</name>
<dbReference type="Pfam" id="PF09651">
    <property type="entry name" value="Cas_APE2256"/>
    <property type="match status" value="1"/>
</dbReference>
<protein>
    <submittedName>
        <fullName evidence="2">CRISPR-associated protein</fullName>
    </submittedName>
</protein>
<dbReference type="InterPro" id="IPR013442">
    <property type="entry name" value="SSO1393-like"/>
</dbReference>
<keyword evidence="3" id="KW-1185">Reference proteome</keyword>
<reference evidence="2" key="1">
    <citation type="journal article" date="2015" name="ISME J.">
        <title>Draft Genome Sequence of Streptomyces incarnatus NRRL8089, which Produces the Nucleoside Antibiotic Sinefungin.</title>
        <authorList>
            <person name="Oshima K."/>
            <person name="Hattori M."/>
            <person name="Shimizu H."/>
            <person name="Fukuda K."/>
            <person name="Nemoto M."/>
            <person name="Inagaki K."/>
            <person name="Tamura T."/>
        </authorList>
    </citation>
    <scope>NUCLEOTIDE SEQUENCE</scope>
    <source>
        <strain evidence="2">FACHB-1375</strain>
    </source>
</reference>
<evidence type="ECO:0000259" key="1">
    <source>
        <dbReference type="Pfam" id="PF09651"/>
    </source>
</evidence>
<comment type="caution">
    <text evidence="2">The sequence shown here is derived from an EMBL/GenBank/DDBJ whole genome shotgun (WGS) entry which is preliminary data.</text>
</comment>